<feature type="region of interest" description="Disordered" evidence="1">
    <location>
        <begin position="32"/>
        <end position="85"/>
    </location>
</feature>
<proteinExistence type="predicted"/>
<evidence type="ECO:0000256" key="2">
    <source>
        <dbReference type="SAM" id="SignalP"/>
    </source>
</evidence>
<feature type="compositionally biased region" description="Basic residues" evidence="1">
    <location>
        <begin position="70"/>
        <end position="81"/>
    </location>
</feature>
<name>A0A6B0V2P4_IXORI</name>
<keyword evidence="2" id="KW-0732">Signal</keyword>
<feature type="signal peptide" evidence="2">
    <location>
        <begin position="1"/>
        <end position="15"/>
    </location>
</feature>
<sequence length="208" mass="23346">MRPVLFALLWHLAGGVQPRVSLHLGSSKSSTRSLVSSVPLREPTAHTSLVGDARSRHTTPPEPPDSSATRFRRNSPVRRSHSFTVPSSDEVTTNLELNCRHVTALWCLLAPASVCRHCPVRMSQTLTVESALPDTRMLLRSSMPEVRDWWPMSWCRQAPVSTSHTRIEVSSEPLTTCTPSNCSEYTRFVWPCSVWRHSSRRGSQTLTM</sequence>
<reference evidence="3" key="1">
    <citation type="submission" date="2019-12" db="EMBL/GenBank/DDBJ databases">
        <title>An insight into the sialome of adult female Ixodes ricinus ticks feeding for 6 days.</title>
        <authorList>
            <person name="Perner J."/>
            <person name="Ribeiro J.M.C."/>
        </authorList>
    </citation>
    <scope>NUCLEOTIDE SEQUENCE</scope>
    <source>
        <strain evidence="3">Semi-engorged</strain>
        <tissue evidence="3">Salivary glands</tissue>
    </source>
</reference>
<feature type="compositionally biased region" description="Low complexity" evidence="1">
    <location>
        <begin position="32"/>
        <end position="41"/>
    </location>
</feature>
<evidence type="ECO:0000313" key="3">
    <source>
        <dbReference type="EMBL" id="MXU96172.1"/>
    </source>
</evidence>
<dbReference type="AlphaFoldDB" id="A0A6B0V2P4"/>
<accession>A0A6B0V2P4</accession>
<organism evidence="3">
    <name type="scientific">Ixodes ricinus</name>
    <name type="common">Common tick</name>
    <name type="synonym">Acarus ricinus</name>
    <dbReference type="NCBI Taxonomy" id="34613"/>
    <lineage>
        <taxon>Eukaryota</taxon>
        <taxon>Metazoa</taxon>
        <taxon>Ecdysozoa</taxon>
        <taxon>Arthropoda</taxon>
        <taxon>Chelicerata</taxon>
        <taxon>Arachnida</taxon>
        <taxon>Acari</taxon>
        <taxon>Parasitiformes</taxon>
        <taxon>Ixodida</taxon>
        <taxon>Ixodoidea</taxon>
        <taxon>Ixodidae</taxon>
        <taxon>Ixodinae</taxon>
        <taxon>Ixodes</taxon>
    </lineage>
</organism>
<dbReference type="EMBL" id="GIFC01014089">
    <property type="protein sequence ID" value="MXU96172.1"/>
    <property type="molecule type" value="Transcribed_RNA"/>
</dbReference>
<evidence type="ECO:0000256" key="1">
    <source>
        <dbReference type="SAM" id="MobiDB-lite"/>
    </source>
</evidence>
<protein>
    <submittedName>
        <fullName evidence="3">Putative secreted protein</fullName>
    </submittedName>
</protein>
<feature type="chain" id="PRO_5025676631" evidence="2">
    <location>
        <begin position="16"/>
        <end position="208"/>
    </location>
</feature>